<dbReference type="SUPFAM" id="SSF53623">
    <property type="entry name" value="MurD-like peptide ligases, catalytic domain"/>
    <property type="match status" value="1"/>
</dbReference>
<evidence type="ECO:0000259" key="12">
    <source>
        <dbReference type="Pfam" id="PF01225"/>
    </source>
</evidence>
<dbReference type="Pfam" id="PF01225">
    <property type="entry name" value="Mur_ligase"/>
    <property type="match status" value="1"/>
</dbReference>
<evidence type="ECO:0000259" key="13">
    <source>
        <dbReference type="Pfam" id="PF02875"/>
    </source>
</evidence>
<proteinExistence type="inferred from homology"/>
<feature type="binding site" evidence="10">
    <location>
        <begin position="115"/>
        <end position="121"/>
    </location>
    <ligand>
        <name>ATP</name>
        <dbReference type="ChEBI" id="CHEBI:30616"/>
    </ligand>
</feature>
<evidence type="ECO:0000256" key="1">
    <source>
        <dbReference type="ARBA" id="ARBA00022490"/>
    </source>
</evidence>
<evidence type="ECO:0000256" key="10">
    <source>
        <dbReference type="HAMAP-Rule" id="MF_02019"/>
    </source>
</evidence>
<dbReference type="InterPro" id="IPR013221">
    <property type="entry name" value="Mur_ligase_cen"/>
</dbReference>
<organism evidence="15 16">
    <name type="scientific">Candidatus Segetimicrobium genomatis</name>
    <dbReference type="NCBI Taxonomy" id="2569760"/>
    <lineage>
        <taxon>Bacteria</taxon>
        <taxon>Bacillati</taxon>
        <taxon>Candidatus Sysuimicrobiota</taxon>
        <taxon>Candidatus Sysuimicrobiia</taxon>
        <taxon>Candidatus Sysuimicrobiales</taxon>
        <taxon>Candidatus Segetimicrobiaceae</taxon>
        <taxon>Candidatus Segetimicrobium</taxon>
    </lineage>
</organism>
<comment type="similarity">
    <text evidence="10">Belongs to the MurCDEF family. MurF subfamily.</text>
</comment>
<dbReference type="InterPro" id="IPR051046">
    <property type="entry name" value="MurCDEF_CellWall_CoF430Synth"/>
</dbReference>
<gene>
    <name evidence="10" type="primary">murF</name>
    <name evidence="15" type="ORF">E6H01_04895</name>
</gene>
<dbReference type="GO" id="GO:0047480">
    <property type="term" value="F:UDP-N-acetylmuramoyl-tripeptide-D-alanyl-D-alanine ligase activity"/>
    <property type="evidence" value="ECO:0007669"/>
    <property type="project" value="UniProtKB-UniRule"/>
</dbReference>
<evidence type="ECO:0000256" key="11">
    <source>
        <dbReference type="RuleBase" id="RU004136"/>
    </source>
</evidence>
<evidence type="ECO:0000256" key="9">
    <source>
        <dbReference type="ARBA" id="ARBA00023316"/>
    </source>
</evidence>
<keyword evidence="1 10" id="KW-0963">Cytoplasm</keyword>
<dbReference type="InterPro" id="IPR035911">
    <property type="entry name" value="MurE/MurF_N"/>
</dbReference>
<dbReference type="InterPro" id="IPR005863">
    <property type="entry name" value="UDP-N-AcMur_synth"/>
</dbReference>
<dbReference type="GO" id="GO:0005737">
    <property type="term" value="C:cytoplasm"/>
    <property type="evidence" value="ECO:0007669"/>
    <property type="project" value="UniProtKB-SubCell"/>
</dbReference>
<dbReference type="UniPathway" id="UPA00219"/>
<dbReference type="GO" id="GO:0005524">
    <property type="term" value="F:ATP binding"/>
    <property type="evidence" value="ECO:0007669"/>
    <property type="project" value="UniProtKB-UniRule"/>
</dbReference>
<reference evidence="15 16" key="1">
    <citation type="journal article" date="2019" name="Nat. Microbiol.">
        <title>Mediterranean grassland soil C-N compound turnover is dependent on rainfall and depth, and is mediated by genomically divergent microorganisms.</title>
        <authorList>
            <person name="Diamond S."/>
            <person name="Andeer P.F."/>
            <person name="Li Z."/>
            <person name="Crits-Christoph A."/>
            <person name="Burstein D."/>
            <person name="Anantharaman K."/>
            <person name="Lane K.R."/>
            <person name="Thomas B.C."/>
            <person name="Pan C."/>
            <person name="Northen T.R."/>
            <person name="Banfield J.F."/>
        </authorList>
    </citation>
    <scope>NUCLEOTIDE SEQUENCE [LARGE SCALE GENOMIC DNA]</scope>
    <source>
        <strain evidence="15">NP_4</strain>
    </source>
</reference>
<dbReference type="Gene3D" id="3.40.1390.10">
    <property type="entry name" value="MurE/MurF, N-terminal domain"/>
    <property type="match status" value="1"/>
</dbReference>
<keyword evidence="6 10" id="KW-0133">Cell shape</keyword>
<dbReference type="AlphaFoldDB" id="A0A537L702"/>
<keyword evidence="8 10" id="KW-0131">Cell cycle</keyword>
<dbReference type="InterPro" id="IPR036615">
    <property type="entry name" value="Mur_ligase_C_dom_sf"/>
</dbReference>
<dbReference type="GO" id="GO:0008360">
    <property type="term" value="P:regulation of cell shape"/>
    <property type="evidence" value="ECO:0007669"/>
    <property type="project" value="UniProtKB-KW"/>
</dbReference>
<keyword evidence="9 10" id="KW-0961">Cell wall biogenesis/degradation</keyword>
<keyword evidence="2 10" id="KW-0436">Ligase</keyword>
<dbReference type="NCBIfam" id="TIGR01143">
    <property type="entry name" value="murF"/>
    <property type="match status" value="1"/>
</dbReference>
<comment type="pathway">
    <text evidence="10 11">Cell wall biogenesis; peptidoglycan biosynthesis.</text>
</comment>
<dbReference type="GO" id="GO:0071555">
    <property type="term" value="P:cell wall organization"/>
    <property type="evidence" value="ECO:0007669"/>
    <property type="project" value="UniProtKB-KW"/>
</dbReference>
<evidence type="ECO:0000259" key="14">
    <source>
        <dbReference type="Pfam" id="PF08245"/>
    </source>
</evidence>
<keyword evidence="3 10" id="KW-0132">Cell division</keyword>
<dbReference type="Pfam" id="PF02875">
    <property type="entry name" value="Mur_ligase_C"/>
    <property type="match status" value="1"/>
</dbReference>
<comment type="subcellular location">
    <subcellularLocation>
        <location evidence="10 11">Cytoplasm</location>
    </subcellularLocation>
</comment>
<name>A0A537L702_9BACT</name>
<dbReference type="HAMAP" id="MF_02019">
    <property type="entry name" value="MurF"/>
    <property type="match status" value="1"/>
</dbReference>
<dbReference type="Gene3D" id="3.40.1190.10">
    <property type="entry name" value="Mur-like, catalytic domain"/>
    <property type="match status" value="1"/>
</dbReference>
<dbReference type="Pfam" id="PF08245">
    <property type="entry name" value="Mur_ligase_M"/>
    <property type="match status" value="1"/>
</dbReference>
<evidence type="ECO:0000256" key="8">
    <source>
        <dbReference type="ARBA" id="ARBA00023306"/>
    </source>
</evidence>
<sequence length="464" mass="48950">MHFTLDEILKATGGQLTKPDARLPMPVIITGVSTDTRTLRDGDLFVPLRGPRADGHDFIADAFHRGAAAALSARPANGLPSGAVLIRVDDPLRALGRIARAYRRTLTVTVVGVTGSVGKTTTTKLCAAVLGRAFAVASTKEVWNAEIGVPLTLLGLTVEHGVAVIEMAMRGLGQIAELVEMAAPSIGVVTSISEAHLEHLGSRENIARAKGELVAGLPDDGVAVLNRDDELVSGLARLCRGRVMTYGLAGPADVRADQVRFEPAGMTFRLLAGRKHTDARLPAWGRHNVANALAATAVGLVLGMDLDAIAAGMAGWTPPAMRLQPMQLDDILVINDAYNSSPSSVRAALDVLEEAGRGHRLVAVLGEMRELGAQSPELHRDVGRDVARRKIAFLLAVGGGAGVIGEGAAAGGMDSDRIEHALTLEEATTRLRTLLQPGDVVLIKGSRLLHLERIVEALYSQIRP</sequence>
<dbReference type="Gene3D" id="3.90.190.20">
    <property type="entry name" value="Mur ligase, C-terminal domain"/>
    <property type="match status" value="1"/>
</dbReference>
<comment type="function">
    <text evidence="10 11">Involved in cell wall formation. Catalyzes the final step in the synthesis of UDP-N-acetylmuramoyl-pentapeptide, the precursor of murein.</text>
</comment>
<comment type="catalytic activity">
    <reaction evidence="10 11">
        <text>D-alanyl-D-alanine + UDP-N-acetyl-alpha-D-muramoyl-L-alanyl-gamma-D-glutamyl-meso-2,6-diaminopimelate + ATP = UDP-N-acetyl-alpha-D-muramoyl-L-alanyl-gamma-D-glutamyl-meso-2,6-diaminopimeloyl-D-alanyl-D-alanine + ADP + phosphate + H(+)</text>
        <dbReference type="Rhea" id="RHEA:28374"/>
        <dbReference type="ChEBI" id="CHEBI:15378"/>
        <dbReference type="ChEBI" id="CHEBI:30616"/>
        <dbReference type="ChEBI" id="CHEBI:43474"/>
        <dbReference type="ChEBI" id="CHEBI:57822"/>
        <dbReference type="ChEBI" id="CHEBI:61386"/>
        <dbReference type="ChEBI" id="CHEBI:83905"/>
        <dbReference type="ChEBI" id="CHEBI:456216"/>
        <dbReference type="EC" id="6.3.2.10"/>
    </reaction>
</comment>
<accession>A0A537L702</accession>
<evidence type="ECO:0000256" key="5">
    <source>
        <dbReference type="ARBA" id="ARBA00022840"/>
    </source>
</evidence>
<evidence type="ECO:0000256" key="2">
    <source>
        <dbReference type="ARBA" id="ARBA00022598"/>
    </source>
</evidence>
<keyword evidence="5 10" id="KW-0067">ATP-binding</keyword>
<protein>
    <recommendedName>
        <fullName evidence="10 11">UDP-N-acetylmuramoyl-tripeptide--D-alanyl-D-alanine ligase</fullName>
        <ecNumber evidence="10 11">6.3.2.10</ecNumber>
    </recommendedName>
    <alternativeName>
        <fullName evidence="10">D-alanyl-D-alanine-adding enzyme</fullName>
    </alternativeName>
</protein>
<evidence type="ECO:0000256" key="6">
    <source>
        <dbReference type="ARBA" id="ARBA00022960"/>
    </source>
</evidence>
<keyword evidence="4 10" id="KW-0547">Nucleotide-binding</keyword>
<dbReference type="SUPFAM" id="SSF53244">
    <property type="entry name" value="MurD-like peptide ligases, peptide-binding domain"/>
    <property type="match status" value="1"/>
</dbReference>
<dbReference type="InterPro" id="IPR000713">
    <property type="entry name" value="Mur_ligase_N"/>
</dbReference>
<feature type="domain" description="Mur ligase central" evidence="14">
    <location>
        <begin position="113"/>
        <end position="298"/>
    </location>
</feature>
<dbReference type="PANTHER" id="PTHR43024">
    <property type="entry name" value="UDP-N-ACETYLMURAMOYL-TRIPEPTIDE--D-ALANYL-D-ALANINE LIGASE"/>
    <property type="match status" value="1"/>
</dbReference>
<dbReference type="InterPro" id="IPR036565">
    <property type="entry name" value="Mur-like_cat_sf"/>
</dbReference>
<dbReference type="GO" id="GO:0051301">
    <property type="term" value="P:cell division"/>
    <property type="evidence" value="ECO:0007669"/>
    <property type="project" value="UniProtKB-KW"/>
</dbReference>
<dbReference type="EMBL" id="VBAL01000057">
    <property type="protein sequence ID" value="TMJ03802.1"/>
    <property type="molecule type" value="Genomic_DNA"/>
</dbReference>
<evidence type="ECO:0000256" key="7">
    <source>
        <dbReference type="ARBA" id="ARBA00022984"/>
    </source>
</evidence>
<keyword evidence="7 10" id="KW-0573">Peptidoglycan synthesis</keyword>
<dbReference type="SUPFAM" id="SSF63418">
    <property type="entry name" value="MurE/MurF N-terminal domain"/>
    <property type="match status" value="1"/>
</dbReference>
<dbReference type="GO" id="GO:0009252">
    <property type="term" value="P:peptidoglycan biosynthetic process"/>
    <property type="evidence" value="ECO:0007669"/>
    <property type="project" value="UniProtKB-UniRule"/>
</dbReference>
<evidence type="ECO:0000256" key="3">
    <source>
        <dbReference type="ARBA" id="ARBA00022618"/>
    </source>
</evidence>
<dbReference type="Proteomes" id="UP000319353">
    <property type="component" value="Unassembled WGS sequence"/>
</dbReference>
<dbReference type="EC" id="6.3.2.10" evidence="10 11"/>
<dbReference type="PANTHER" id="PTHR43024:SF1">
    <property type="entry name" value="UDP-N-ACETYLMURAMOYL-TRIPEPTIDE--D-ALANYL-D-ALANINE LIGASE"/>
    <property type="match status" value="1"/>
</dbReference>
<dbReference type="InterPro" id="IPR004101">
    <property type="entry name" value="Mur_ligase_C"/>
</dbReference>
<evidence type="ECO:0000256" key="4">
    <source>
        <dbReference type="ARBA" id="ARBA00022741"/>
    </source>
</evidence>
<evidence type="ECO:0000313" key="15">
    <source>
        <dbReference type="EMBL" id="TMJ03802.1"/>
    </source>
</evidence>
<feature type="domain" description="Mur ligase N-terminal catalytic" evidence="12">
    <location>
        <begin position="29"/>
        <end position="103"/>
    </location>
</feature>
<dbReference type="GO" id="GO:0008766">
    <property type="term" value="F:UDP-N-acetylmuramoylalanyl-D-glutamyl-2,6-diaminopimelate-D-alanyl-D-alanine ligase activity"/>
    <property type="evidence" value="ECO:0007669"/>
    <property type="project" value="RHEA"/>
</dbReference>
<evidence type="ECO:0000313" key="16">
    <source>
        <dbReference type="Proteomes" id="UP000319353"/>
    </source>
</evidence>
<feature type="domain" description="Mur ligase C-terminal" evidence="13">
    <location>
        <begin position="321"/>
        <end position="447"/>
    </location>
</feature>
<comment type="caution">
    <text evidence="15">The sequence shown here is derived from an EMBL/GenBank/DDBJ whole genome shotgun (WGS) entry which is preliminary data.</text>
</comment>